<organism evidence="3 4">
    <name type="scientific">Dendrobium chrysotoxum</name>
    <name type="common">Orchid</name>
    <dbReference type="NCBI Taxonomy" id="161865"/>
    <lineage>
        <taxon>Eukaryota</taxon>
        <taxon>Viridiplantae</taxon>
        <taxon>Streptophyta</taxon>
        <taxon>Embryophyta</taxon>
        <taxon>Tracheophyta</taxon>
        <taxon>Spermatophyta</taxon>
        <taxon>Magnoliopsida</taxon>
        <taxon>Liliopsida</taxon>
        <taxon>Asparagales</taxon>
        <taxon>Orchidaceae</taxon>
        <taxon>Epidendroideae</taxon>
        <taxon>Malaxideae</taxon>
        <taxon>Dendrobiinae</taxon>
        <taxon>Dendrobium</taxon>
    </lineage>
</organism>
<dbReference type="AlphaFoldDB" id="A0AAV7GKD9"/>
<evidence type="ECO:0000313" key="4">
    <source>
        <dbReference type="Proteomes" id="UP000775213"/>
    </source>
</evidence>
<evidence type="ECO:0000256" key="1">
    <source>
        <dbReference type="SAM" id="MobiDB-lite"/>
    </source>
</evidence>
<reference evidence="3 4" key="1">
    <citation type="journal article" date="2021" name="Hortic Res">
        <title>Chromosome-scale assembly of the Dendrobium chrysotoxum genome enhances the understanding of orchid evolution.</title>
        <authorList>
            <person name="Zhang Y."/>
            <person name="Zhang G.Q."/>
            <person name="Zhang D."/>
            <person name="Liu X.D."/>
            <person name="Xu X.Y."/>
            <person name="Sun W.H."/>
            <person name="Yu X."/>
            <person name="Zhu X."/>
            <person name="Wang Z.W."/>
            <person name="Zhao X."/>
            <person name="Zhong W.Y."/>
            <person name="Chen H."/>
            <person name="Yin W.L."/>
            <person name="Huang T."/>
            <person name="Niu S.C."/>
            <person name="Liu Z.J."/>
        </authorList>
    </citation>
    <scope>NUCLEOTIDE SEQUENCE [LARGE SCALE GENOMIC DNA]</scope>
    <source>
        <strain evidence="3">Lindl</strain>
    </source>
</reference>
<keyword evidence="2" id="KW-0732">Signal</keyword>
<evidence type="ECO:0000256" key="2">
    <source>
        <dbReference type="SAM" id="SignalP"/>
    </source>
</evidence>
<proteinExistence type="predicted"/>
<feature type="compositionally biased region" description="Polar residues" evidence="1">
    <location>
        <begin position="78"/>
        <end position="91"/>
    </location>
</feature>
<evidence type="ECO:0000313" key="3">
    <source>
        <dbReference type="EMBL" id="KAH0456139.1"/>
    </source>
</evidence>
<feature type="chain" id="PRO_5043910965" description="Secreted protein" evidence="2">
    <location>
        <begin position="29"/>
        <end position="91"/>
    </location>
</feature>
<dbReference type="EMBL" id="JAGFBR010000013">
    <property type="protein sequence ID" value="KAH0456139.1"/>
    <property type="molecule type" value="Genomic_DNA"/>
</dbReference>
<feature type="signal peptide" evidence="2">
    <location>
        <begin position="1"/>
        <end position="28"/>
    </location>
</feature>
<evidence type="ECO:0008006" key="5">
    <source>
        <dbReference type="Google" id="ProtNLM"/>
    </source>
</evidence>
<feature type="region of interest" description="Disordered" evidence="1">
    <location>
        <begin position="71"/>
        <end position="91"/>
    </location>
</feature>
<protein>
    <recommendedName>
        <fullName evidence="5">Secreted protein</fullName>
    </recommendedName>
</protein>
<gene>
    <name evidence="3" type="ORF">IEQ34_014046</name>
</gene>
<comment type="caution">
    <text evidence="3">The sequence shown here is derived from an EMBL/GenBank/DDBJ whole genome shotgun (WGS) entry which is preliminary data.</text>
</comment>
<dbReference type="Proteomes" id="UP000775213">
    <property type="component" value="Unassembled WGS sequence"/>
</dbReference>
<sequence length="91" mass="10218">MALWKMPPRPMRSLKILLICKIVLFVFSDPLFVTSYTCSTTSFIILSPYPSHCPLDTFPQAHGVSLKITGKAKKQNNNRKTTAAENALQSY</sequence>
<name>A0AAV7GKD9_DENCH</name>
<keyword evidence="4" id="KW-1185">Reference proteome</keyword>
<accession>A0AAV7GKD9</accession>